<keyword evidence="3" id="KW-1185">Reference proteome</keyword>
<reference evidence="2 3" key="1">
    <citation type="submission" date="2020-08" db="EMBL/GenBank/DDBJ databases">
        <title>Plant Genome Project.</title>
        <authorList>
            <person name="Zhang R.-G."/>
        </authorList>
    </citation>
    <scope>NUCLEOTIDE SEQUENCE [LARGE SCALE GENOMIC DNA]</scope>
    <source>
        <tissue evidence="2">Rhizome</tissue>
    </source>
</reference>
<protein>
    <submittedName>
        <fullName evidence="2">Uncharacterized protein</fullName>
    </submittedName>
</protein>
<dbReference type="PANTHER" id="PTHR34792:SF1">
    <property type="entry name" value="OS02G0121500 PROTEIN"/>
    <property type="match status" value="1"/>
</dbReference>
<feature type="region of interest" description="Disordered" evidence="1">
    <location>
        <begin position="1"/>
        <end position="127"/>
    </location>
</feature>
<gene>
    <name evidence="2" type="ORF">ZIOFF_057556</name>
</gene>
<feature type="compositionally biased region" description="Basic and acidic residues" evidence="1">
    <location>
        <begin position="111"/>
        <end position="122"/>
    </location>
</feature>
<feature type="region of interest" description="Disordered" evidence="1">
    <location>
        <begin position="337"/>
        <end position="357"/>
    </location>
</feature>
<proteinExistence type="predicted"/>
<comment type="caution">
    <text evidence="2">The sequence shown here is derived from an EMBL/GenBank/DDBJ whole genome shotgun (WGS) entry which is preliminary data.</text>
</comment>
<organism evidence="2 3">
    <name type="scientific">Zingiber officinale</name>
    <name type="common">Ginger</name>
    <name type="synonym">Amomum zingiber</name>
    <dbReference type="NCBI Taxonomy" id="94328"/>
    <lineage>
        <taxon>Eukaryota</taxon>
        <taxon>Viridiplantae</taxon>
        <taxon>Streptophyta</taxon>
        <taxon>Embryophyta</taxon>
        <taxon>Tracheophyta</taxon>
        <taxon>Spermatophyta</taxon>
        <taxon>Magnoliopsida</taxon>
        <taxon>Liliopsida</taxon>
        <taxon>Zingiberales</taxon>
        <taxon>Zingiberaceae</taxon>
        <taxon>Zingiber</taxon>
    </lineage>
</organism>
<dbReference type="AlphaFoldDB" id="A0A8J5F8I9"/>
<evidence type="ECO:0000313" key="2">
    <source>
        <dbReference type="EMBL" id="KAG6480965.1"/>
    </source>
</evidence>
<evidence type="ECO:0000313" key="3">
    <source>
        <dbReference type="Proteomes" id="UP000734854"/>
    </source>
</evidence>
<feature type="compositionally biased region" description="Polar residues" evidence="1">
    <location>
        <begin position="98"/>
        <end position="110"/>
    </location>
</feature>
<sequence>MDESEKDAEGSRGLMRSRRMANRSSPATRQQRMGSSSPTVSNDNGDCSFGDGVNDNVAMVRRKKVKINPSRWRSSNKDASGDAGGSDSEAEDFGSFQPMFSATCATSLPSQKKERIQRKVAEESDSVDPALVPRKLRSAINKRSRGPLSLAIPNAKKKHCQTFNRLPGFPRNGGRKCKQNQLFEAFTKDEEVVIEALCELSKMLPIGAQTADKEDRKALDNHQIYLASCSEGSKVDKNLLQQALADESKNTSSCLVKPLEDEKIEVHAPSEQSTAVCQKKTADSNLNRTPELTLIETEHPENAPSITCMSISRRPGVLHRCCTGNRVIQPAEQVECNNEGTPSQIQKSSSSTVWSRPRNNITGLSSKVIDLPTEKVPLGAIPTWKKCAIHVFIGHNIKSYQDKERQCRLSSVCDESKQGERKSCALANNERAGSQSGSSGMASAAISLVERNKHDGRNGILCYSRQMQAQQYSGLLDVKQKPVCDFLSLSSGGDSVHTADGAKFTGQLHSPNLHTHVPQHSLMPFPFHSYPYALPYSEKLLPVATQQVQLQAPHFMGNQFYRPQMDSTISNIQLQQQYQLQLLWQAHYANYRPPAGIGVPPNERPHDSSASLVQSARTSILSPPLSVQMQGESYHPTFLRQHRQLIANASSSSANVKPHKNRQLGTLL</sequence>
<accession>A0A8J5F8I9</accession>
<evidence type="ECO:0000256" key="1">
    <source>
        <dbReference type="SAM" id="MobiDB-lite"/>
    </source>
</evidence>
<feature type="compositionally biased region" description="Polar residues" evidence="1">
    <location>
        <begin position="22"/>
        <end position="45"/>
    </location>
</feature>
<dbReference type="PANTHER" id="PTHR34792">
    <property type="entry name" value="OS02G0121500 PROTEIN"/>
    <property type="match status" value="1"/>
</dbReference>
<dbReference type="OrthoDB" id="778649at2759"/>
<dbReference type="InterPro" id="IPR040305">
    <property type="entry name" value="At1g75730-like"/>
</dbReference>
<name>A0A8J5F8I9_ZINOF</name>
<feature type="region of interest" description="Disordered" evidence="1">
    <location>
        <begin position="649"/>
        <end position="668"/>
    </location>
</feature>
<dbReference type="EMBL" id="JACMSC010000016">
    <property type="protein sequence ID" value="KAG6480965.1"/>
    <property type="molecule type" value="Genomic_DNA"/>
</dbReference>
<dbReference type="Proteomes" id="UP000734854">
    <property type="component" value="Unassembled WGS sequence"/>
</dbReference>